<feature type="domain" description="FAD-binding PCMH-type" evidence="6">
    <location>
        <begin position="37"/>
        <end position="208"/>
    </location>
</feature>
<evidence type="ECO:0000259" key="6">
    <source>
        <dbReference type="PROSITE" id="PS51387"/>
    </source>
</evidence>
<dbReference type="PROSITE" id="PS51387">
    <property type="entry name" value="FAD_PCMH"/>
    <property type="match status" value="1"/>
</dbReference>
<evidence type="ECO:0000313" key="7">
    <source>
        <dbReference type="EMBL" id="TGY41919.1"/>
    </source>
</evidence>
<dbReference type="Gene3D" id="3.40.462.20">
    <property type="match status" value="1"/>
</dbReference>
<reference evidence="7 8" key="1">
    <citation type="submission" date="2019-04" db="EMBL/GenBank/DDBJ databases">
        <title>Microbes associate with the intestines of laboratory mice.</title>
        <authorList>
            <person name="Navarre W."/>
            <person name="Wong E."/>
            <person name="Huang K."/>
            <person name="Tropini C."/>
            <person name="Ng K."/>
            <person name="Yu B."/>
        </authorList>
    </citation>
    <scope>NUCLEOTIDE SEQUENCE [LARGE SCALE GENOMIC DNA]</scope>
    <source>
        <strain evidence="7 8">NM50_B9-20</strain>
    </source>
</reference>
<dbReference type="GO" id="GO:0071949">
    <property type="term" value="F:FAD binding"/>
    <property type="evidence" value="ECO:0007669"/>
    <property type="project" value="InterPro"/>
</dbReference>
<evidence type="ECO:0000256" key="1">
    <source>
        <dbReference type="ARBA" id="ARBA00001974"/>
    </source>
</evidence>
<comment type="similarity">
    <text evidence="2">Belongs to the oxygen-dependent FAD-linked oxidoreductase family.</text>
</comment>
<dbReference type="InterPro" id="IPR050416">
    <property type="entry name" value="FAD-linked_Oxidoreductase"/>
</dbReference>
<dbReference type="InterPro" id="IPR016166">
    <property type="entry name" value="FAD-bd_PCMH"/>
</dbReference>
<accession>A0A4S2DIE3</accession>
<comment type="caution">
    <text evidence="7">The sequence shown here is derived from an EMBL/GenBank/DDBJ whole genome shotgun (WGS) entry which is preliminary data.</text>
</comment>
<dbReference type="SUPFAM" id="SSF56176">
    <property type="entry name" value="FAD-binding/transporter-associated domain-like"/>
    <property type="match status" value="1"/>
</dbReference>
<dbReference type="InterPro" id="IPR012951">
    <property type="entry name" value="BBE"/>
</dbReference>
<dbReference type="InterPro" id="IPR016169">
    <property type="entry name" value="FAD-bd_PCMH_sub2"/>
</dbReference>
<protein>
    <submittedName>
        <fullName evidence="7">FAD-binding protein</fullName>
    </submittedName>
</protein>
<dbReference type="Gene3D" id="3.30.465.10">
    <property type="match status" value="1"/>
</dbReference>
<dbReference type="GO" id="GO:0016491">
    <property type="term" value="F:oxidoreductase activity"/>
    <property type="evidence" value="ECO:0007669"/>
    <property type="project" value="UniProtKB-KW"/>
</dbReference>
<evidence type="ECO:0000313" key="8">
    <source>
        <dbReference type="Proteomes" id="UP000306888"/>
    </source>
</evidence>
<evidence type="ECO:0000256" key="5">
    <source>
        <dbReference type="ARBA" id="ARBA00023002"/>
    </source>
</evidence>
<dbReference type="PANTHER" id="PTHR42973">
    <property type="entry name" value="BINDING OXIDOREDUCTASE, PUTATIVE (AFU_ORTHOLOGUE AFUA_1G17690)-RELATED"/>
    <property type="match status" value="1"/>
</dbReference>
<dbReference type="Proteomes" id="UP000306888">
    <property type="component" value="Unassembled WGS sequence"/>
</dbReference>
<dbReference type="InterPro" id="IPR006093">
    <property type="entry name" value="Oxy_OxRdtase_FAD_BS"/>
</dbReference>
<dbReference type="InterPro" id="IPR036318">
    <property type="entry name" value="FAD-bd_PCMH-like_sf"/>
</dbReference>
<organism evidence="7 8">
    <name type="scientific">Clostridium sartagoforme</name>
    <dbReference type="NCBI Taxonomy" id="84031"/>
    <lineage>
        <taxon>Bacteria</taxon>
        <taxon>Bacillati</taxon>
        <taxon>Bacillota</taxon>
        <taxon>Clostridia</taxon>
        <taxon>Eubacteriales</taxon>
        <taxon>Clostridiaceae</taxon>
        <taxon>Clostridium</taxon>
    </lineage>
</organism>
<dbReference type="AlphaFoldDB" id="A0A4S2DIE3"/>
<dbReference type="InterPro" id="IPR006094">
    <property type="entry name" value="Oxid_FAD_bind_N"/>
</dbReference>
<keyword evidence="5" id="KW-0560">Oxidoreductase</keyword>
<keyword evidence="3" id="KW-0285">Flavoprotein</keyword>
<comment type="cofactor">
    <cofactor evidence="1">
        <name>FAD</name>
        <dbReference type="ChEBI" id="CHEBI:57692"/>
    </cofactor>
</comment>
<sequence>MTLETNTSKDKSCFSGEIVTRKSKTYNKDRQIYNRAIQKFPKAIVYCKITEDVACAVKDAFKKRCPVRVRSGGHNYEGYSTGNNIVVIDVSKMRKIRINYKENTVTIQSGVENYMLYDFLGKRGYPFPGGTCPTVGLSGYSLGGGWGLSARLFGLGTDSLVEAEIVNYEGEVLKANKRVNTDLFWALRGAGGGNFGVVTSLKFKLPPKVKYVTIFRILYSKTSQQEQAYVMNLYQNLFKHLDRRANIRASFYNSHVEGKGIDISGIFYGKEKEIKEILNRFLRLSNVSYVFRYVTFLEAISLIEDLYPASEKFKDTGAFSNRMYTKDELYNLAGVVRSRPEGSIFTAVTFYGLGGAVKDVGSRETAFYYRDSNYIIGMQTVWEDSKFAKENRKWLDNKVCYLKTLTEGFYVNFPYNLLKDYEKAYYGENICRLTKIKKKYDPFNFFHFPQSIRITK</sequence>
<name>A0A4S2DIE3_9CLOT</name>
<dbReference type="PROSITE" id="PS00862">
    <property type="entry name" value="OX2_COVAL_FAD"/>
    <property type="match status" value="1"/>
</dbReference>
<keyword evidence="8" id="KW-1185">Reference proteome</keyword>
<dbReference type="OrthoDB" id="545125at2"/>
<proteinExistence type="inferred from homology"/>
<keyword evidence="4" id="KW-0274">FAD</keyword>
<evidence type="ECO:0000256" key="3">
    <source>
        <dbReference type="ARBA" id="ARBA00022630"/>
    </source>
</evidence>
<dbReference type="EMBL" id="SRYR01000005">
    <property type="protein sequence ID" value="TGY41919.1"/>
    <property type="molecule type" value="Genomic_DNA"/>
</dbReference>
<dbReference type="Pfam" id="PF01565">
    <property type="entry name" value="FAD_binding_4"/>
    <property type="match status" value="1"/>
</dbReference>
<evidence type="ECO:0000256" key="2">
    <source>
        <dbReference type="ARBA" id="ARBA00005466"/>
    </source>
</evidence>
<evidence type="ECO:0000256" key="4">
    <source>
        <dbReference type="ARBA" id="ARBA00022827"/>
    </source>
</evidence>
<gene>
    <name evidence="7" type="ORF">E5347_10970</name>
</gene>
<dbReference type="PANTHER" id="PTHR42973:SF39">
    <property type="entry name" value="FAD-BINDING PCMH-TYPE DOMAIN-CONTAINING PROTEIN"/>
    <property type="match status" value="1"/>
</dbReference>
<dbReference type="Pfam" id="PF08031">
    <property type="entry name" value="BBE"/>
    <property type="match status" value="1"/>
</dbReference>